<feature type="non-terminal residue" evidence="2">
    <location>
        <position position="86"/>
    </location>
</feature>
<feature type="region of interest" description="Disordered" evidence="1">
    <location>
        <begin position="37"/>
        <end position="72"/>
    </location>
</feature>
<sequence length="86" mass="9270">MVTSGGVGLQSAVGGRNEHVAAMHRCDGADRRDCDPRNIHQLLPGPVQEVYPPRGGPGTRPPARLRQPRPGERPRDIVNIAIAIYA</sequence>
<dbReference type="OrthoDB" id="10356270at2759"/>
<evidence type="ECO:0000313" key="2">
    <source>
        <dbReference type="EMBL" id="CAH0728235.1"/>
    </source>
</evidence>
<dbReference type="Proteomes" id="UP000838878">
    <property type="component" value="Chromosome 7"/>
</dbReference>
<evidence type="ECO:0000313" key="3">
    <source>
        <dbReference type="Proteomes" id="UP000838878"/>
    </source>
</evidence>
<organism evidence="2 3">
    <name type="scientific">Brenthis ino</name>
    <name type="common">lesser marbled fritillary</name>
    <dbReference type="NCBI Taxonomy" id="405034"/>
    <lineage>
        <taxon>Eukaryota</taxon>
        <taxon>Metazoa</taxon>
        <taxon>Ecdysozoa</taxon>
        <taxon>Arthropoda</taxon>
        <taxon>Hexapoda</taxon>
        <taxon>Insecta</taxon>
        <taxon>Pterygota</taxon>
        <taxon>Neoptera</taxon>
        <taxon>Endopterygota</taxon>
        <taxon>Lepidoptera</taxon>
        <taxon>Glossata</taxon>
        <taxon>Ditrysia</taxon>
        <taxon>Papilionoidea</taxon>
        <taxon>Nymphalidae</taxon>
        <taxon>Heliconiinae</taxon>
        <taxon>Argynnini</taxon>
        <taxon>Brenthis</taxon>
    </lineage>
</organism>
<protein>
    <submittedName>
        <fullName evidence="2">Uncharacterized protein</fullName>
    </submittedName>
</protein>
<accession>A0A8J9YIT2</accession>
<dbReference type="AlphaFoldDB" id="A0A8J9YIT2"/>
<keyword evidence="3" id="KW-1185">Reference proteome</keyword>
<evidence type="ECO:0000256" key="1">
    <source>
        <dbReference type="SAM" id="MobiDB-lite"/>
    </source>
</evidence>
<proteinExistence type="predicted"/>
<reference evidence="2" key="1">
    <citation type="submission" date="2021-12" db="EMBL/GenBank/DDBJ databases">
        <authorList>
            <person name="Martin H S."/>
        </authorList>
    </citation>
    <scope>NUCLEOTIDE SEQUENCE</scope>
</reference>
<name>A0A8J9YIT2_9NEOP</name>
<gene>
    <name evidence="2" type="ORF">BINO364_LOCUS13479</name>
</gene>
<dbReference type="EMBL" id="OV170227">
    <property type="protein sequence ID" value="CAH0728235.1"/>
    <property type="molecule type" value="Genomic_DNA"/>
</dbReference>